<keyword evidence="4" id="KW-1185">Reference proteome</keyword>
<dbReference type="AlphaFoldDB" id="A0AA86VX16"/>
<feature type="compositionally biased region" description="Basic and acidic residues" evidence="1">
    <location>
        <begin position="131"/>
        <end position="148"/>
    </location>
</feature>
<feature type="transmembrane region" description="Helical" evidence="2">
    <location>
        <begin position="50"/>
        <end position="72"/>
    </location>
</feature>
<evidence type="ECO:0000256" key="2">
    <source>
        <dbReference type="SAM" id="Phobius"/>
    </source>
</evidence>
<gene>
    <name evidence="3" type="ORF">AYBTSS11_LOCUS7136</name>
</gene>
<evidence type="ECO:0000313" key="3">
    <source>
        <dbReference type="EMBL" id="CAJ1935832.1"/>
    </source>
</evidence>
<feature type="region of interest" description="Disordered" evidence="1">
    <location>
        <begin position="95"/>
        <end position="157"/>
    </location>
</feature>
<keyword evidence="2" id="KW-1133">Transmembrane helix</keyword>
<evidence type="ECO:0000313" key="4">
    <source>
        <dbReference type="Proteomes" id="UP001189624"/>
    </source>
</evidence>
<reference evidence="3" key="1">
    <citation type="submission" date="2023-10" db="EMBL/GenBank/DDBJ databases">
        <authorList>
            <person name="Domelevo Entfellner J.-B."/>
        </authorList>
    </citation>
    <scope>NUCLEOTIDE SEQUENCE</scope>
</reference>
<accession>A0AA86VX16</accession>
<feature type="compositionally biased region" description="Polar residues" evidence="1">
    <location>
        <begin position="1"/>
        <end position="18"/>
    </location>
</feature>
<dbReference type="Proteomes" id="UP001189624">
    <property type="component" value="Chromosome 3"/>
</dbReference>
<evidence type="ECO:0000256" key="1">
    <source>
        <dbReference type="SAM" id="MobiDB-lite"/>
    </source>
</evidence>
<name>A0AA86VX16_9FABA</name>
<sequence>MKQNSTEVSNSKASTTTGKPKLMEHAELSLDAPICGASPFSISPKCVISFISEALSVVFVLFLQLVLAAHLLTVSQIATLPTSNWLWKIIEKSNGKGQGREANPRKTNNCPPASSSGSDKETRQSNKMVRGSKETNNPKKHDNYKGDRFNTSPNNPCETDNFTDHGYATYNCFNNNGDGEQNYSYCRVNSLASTNSYNNNKSGLQDLSHAEVYTSRTKNSFTNSSLRPQTFRGATIDNRDESNKLNARDNSSAIRDTYNNNGNGIQNFDGFRIWQGKVMDEHQTGN</sequence>
<dbReference type="EMBL" id="OY731400">
    <property type="protein sequence ID" value="CAJ1935832.1"/>
    <property type="molecule type" value="Genomic_DNA"/>
</dbReference>
<keyword evidence="2" id="KW-0812">Transmembrane</keyword>
<proteinExistence type="predicted"/>
<organism evidence="3 4">
    <name type="scientific">Sphenostylis stenocarpa</name>
    <dbReference type="NCBI Taxonomy" id="92480"/>
    <lineage>
        <taxon>Eukaryota</taxon>
        <taxon>Viridiplantae</taxon>
        <taxon>Streptophyta</taxon>
        <taxon>Embryophyta</taxon>
        <taxon>Tracheophyta</taxon>
        <taxon>Spermatophyta</taxon>
        <taxon>Magnoliopsida</taxon>
        <taxon>eudicotyledons</taxon>
        <taxon>Gunneridae</taxon>
        <taxon>Pentapetalae</taxon>
        <taxon>rosids</taxon>
        <taxon>fabids</taxon>
        <taxon>Fabales</taxon>
        <taxon>Fabaceae</taxon>
        <taxon>Papilionoideae</taxon>
        <taxon>50 kb inversion clade</taxon>
        <taxon>NPAAA clade</taxon>
        <taxon>indigoferoid/millettioid clade</taxon>
        <taxon>Phaseoleae</taxon>
        <taxon>Sphenostylis</taxon>
    </lineage>
</organism>
<feature type="compositionally biased region" description="Basic and acidic residues" evidence="1">
    <location>
        <begin position="95"/>
        <end position="104"/>
    </location>
</feature>
<feature type="region of interest" description="Disordered" evidence="1">
    <location>
        <begin position="1"/>
        <end position="20"/>
    </location>
</feature>
<dbReference type="Gramene" id="rna-AYBTSS11_LOCUS7136">
    <property type="protein sequence ID" value="CAJ1935832.1"/>
    <property type="gene ID" value="gene-AYBTSS11_LOCUS7136"/>
</dbReference>
<feature type="compositionally biased region" description="Polar residues" evidence="1">
    <location>
        <begin position="105"/>
        <end position="117"/>
    </location>
</feature>
<protein>
    <submittedName>
        <fullName evidence="3">Uncharacterized protein</fullName>
    </submittedName>
</protein>
<keyword evidence="2" id="KW-0472">Membrane</keyword>